<feature type="region of interest" description="Disordered" evidence="1">
    <location>
        <begin position="1"/>
        <end position="46"/>
    </location>
</feature>
<organism evidence="2 3">
    <name type="scientific">Desulfosarcina ovata subsp. ovata</name>
    <dbReference type="NCBI Taxonomy" id="2752305"/>
    <lineage>
        <taxon>Bacteria</taxon>
        <taxon>Pseudomonadati</taxon>
        <taxon>Thermodesulfobacteriota</taxon>
        <taxon>Desulfobacteria</taxon>
        <taxon>Desulfobacterales</taxon>
        <taxon>Desulfosarcinaceae</taxon>
        <taxon>Desulfosarcina</taxon>
    </lineage>
</organism>
<dbReference type="RefSeq" id="WP_155310718.1">
    <property type="nucleotide sequence ID" value="NZ_AP021879.1"/>
</dbReference>
<reference evidence="2 3" key="1">
    <citation type="submission" date="2019-11" db="EMBL/GenBank/DDBJ databases">
        <title>Comparative genomics of hydrocarbon-degrading Desulfosarcina strains.</title>
        <authorList>
            <person name="Watanabe M."/>
            <person name="Kojima H."/>
            <person name="Fukui M."/>
        </authorList>
    </citation>
    <scope>NUCLEOTIDE SEQUENCE [LARGE SCALE GENOMIC DNA]</scope>
    <source>
        <strain evidence="3">oXyS1</strain>
    </source>
</reference>
<gene>
    <name evidence="2" type="ORF">DSCOOX_27130</name>
</gene>
<accession>A0A5K8AA07</accession>
<evidence type="ECO:0000313" key="2">
    <source>
        <dbReference type="EMBL" id="BBO89533.1"/>
    </source>
</evidence>
<evidence type="ECO:0000256" key="1">
    <source>
        <dbReference type="SAM" id="MobiDB-lite"/>
    </source>
</evidence>
<dbReference type="Proteomes" id="UP000422108">
    <property type="component" value="Chromosome"/>
</dbReference>
<sequence length="112" mass="12484">MDPTAGWHPSSIEFWQDHPNPKQQDGAGGVLAPAPFAEATEGRRTRHWRFQGRANGNVKKTNLTLQKKVIFSSLNPLMILRTIPVQAKKATKSPSLCVETWAFVAFKTCLLL</sequence>
<evidence type="ECO:0000313" key="3">
    <source>
        <dbReference type="Proteomes" id="UP000422108"/>
    </source>
</evidence>
<keyword evidence="3" id="KW-1185">Reference proteome</keyword>
<dbReference type="AlphaFoldDB" id="A0A5K8AA07"/>
<protein>
    <submittedName>
        <fullName evidence="2">Uncharacterized protein</fullName>
    </submittedName>
</protein>
<dbReference type="EMBL" id="AP021879">
    <property type="protein sequence ID" value="BBO89533.1"/>
    <property type="molecule type" value="Genomic_DNA"/>
</dbReference>
<proteinExistence type="predicted"/>
<name>A0A5K8AA07_9BACT</name>